<evidence type="ECO:0000313" key="2">
    <source>
        <dbReference type="EMBL" id="CAF5177902.1"/>
    </source>
</evidence>
<gene>
    <name evidence="2" type="ORF">SMN809_LOCUS68008</name>
</gene>
<dbReference type="AlphaFoldDB" id="A0A8S3H7Y1"/>
<proteinExistence type="predicted"/>
<reference evidence="2" key="1">
    <citation type="submission" date="2021-02" db="EMBL/GenBank/DDBJ databases">
        <authorList>
            <person name="Nowell W R."/>
        </authorList>
    </citation>
    <scope>NUCLEOTIDE SEQUENCE</scope>
</reference>
<feature type="region of interest" description="Disordered" evidence="1">
    <location>
        <begin position="125"/>
        <end position="152"/>
    </location>
</feature>
<feature type="compositionally biased region" description="Low complexity" evidence="1">
    <location>
        <begin position="130"/>
        <end position="145"/>
    </location>
</feature>
<evidence type="ECO:0000313" key="3">
    <source>
        <dbReference type="Proteomes" id="UP000676336"/>
    </source>
</evidence>
<evidence type="ECO:0000256" key="1">
    <source>
        <dbReference type="SAM" id="MobiDB-lite"/>
    </source>
</evidence>
<feature type="region of interest" description="Disordered" evidence="1">
    <location>
        <begin position="200"/>
        <end position="263"/>
    </location>
</feature>
<name>A0A8S3H7Y1_9BILA</name>
<feature type="compositionally biased region" description="Basic and acidic residues" evidence="1">
    <location>
        <begin position="207"/>
        <end position="237"/>
    </location>
</feature>
<dbReference type="EMBL" id="CAJOBI010316532">
    <property type="protein sequence ID" value="CAF5177902.1"/>
    <property type="molecule type" value="Genomic_DNA"/>
</dbReference>
<feature type="compositionally biased region" description="Basic and acidic residues" evidence="1">
    <location>
        <begin position="250"/>
        <end position="263"/>
    </location>
</feature>
<sequence length="263" mass="30088">MDDNYMRRKSFDTTQTLTYRKVMERVIKRFLLHKQREEQDEIREGDFEELKQDIQMLRFEMMNRLDETRDDLARNSLLLNEGVLVVGELLSSLTWETNPLIKENFYSFKKKFFSTLDQIRLIDSGKESSDTTTSTNTASALSTTSMPNLINHSNSLQTMSTSASEPSLSTNKSNYSDMNPVKIVKHLSAAHITLSNIVEENEENDDESKTKVVEKNEGNGNDSKTKEVEEIEVEARHISIQTSMPNGDGDGEKLKDDITVFKL</sequence>
<protein>
    <submittedName>
        <fullName evidence="2">Uncharacterized protein</fullName>
    </submittedName>
</protein>
<organism evidence="2 3">
    <name type="scientific">Rotaria magnacalcarata</name>
    <dbReference type="NCBI Taxonomy" id="392030"/>
    <lineage>
        <taxon>Eukaryota</taxon>
        <taxon>Metazoa</taxon>
        <taxon>Spiralia</taxon>
        <taxon>Gnathifera</taxon>
        <taxon>Rotifera</taxon>
        <taxon>Eurotatoria</taxon>
        <taxon>Bdelloidea</taxon>
        <taxon>Philodinida</taxon>
        <taxon>Philodinidae</taxon>
        <taxon>Rotaria</taxon>
    </lineage>
</organism>
<accession>A0A8S3H7Y1</accession>
<comment type="caution">
    <text evidence="2">The sequence shown here is derived from an EMBL/GenBank/DDBJ whole genome shotgun (WGS) entry which is preliminary data.</text>
</comment>
<dbReference type="Proteomes" id="UP000676336">
    <property type="component" value="Unassembled WGS sequence"/>
</dbReference>